<dbReference type="Gramene" id="OIT04100">
    <property type="protein sequence ID" value="OIT04100"/>
    <property type="gene ID" value="A4A49_36347"/>
</dbReference>
<proteinExistence type="inferred from homology"/>
<name>A0A1J6IIC7_NICAT</name>
<dbReference type="CDD" id="cd02043">
    <property type="entry name" value="serpinP_plants"/>
    <property type="match status" value="1"/>
</dbReference>
<dbReference type="KEGG" id="nau:109224927"/>
<comment type="similarity">
    <text evidence="1 4">Belongs to the serpin family.</text>
</comment>
<dbReference type="FunFam" id="3.30.497.10:FF:000012">
    <property type="entry name" value="Predicted protein"/>
    <property type="match status" value="1"/>
</dbReference>
<evidence type="ECO:0000256" key="2">
    <source>
        <dbReference type="ARBA" id="ARBA00022690"/>
    </source>
</evidence>
<dbReference type="SMR" id="A0A1J6IIC7"/>
<keyword evidence="2" id="KW-0646">Protease inhibitor</keyword>
<dbReference type="OrthoDB" id="1063785at2759"/>
<evidence type="ECO:0000259" key="5">
    <source>
        <dbReference type="SMART" id="SM00093"/>
    </source>
</evidence>
<dbReference type="STRING" id="49451.A0A1J6IIC7"/>
<evidence type="ECO:0000313" key="6">
    <source>
        <dbReference type="EMBL" id="OIT04100.1"/>
    </source>
</evidence>
<dbReference type="OMA" id="PNNTKMR"/>
<gene>
    <name evidence="6" type="ORF">A4A49_36347</name>
</gene>
<dbReference type="Gene3D" id="2.30.39.10">
    <property type="entry name" value="Alpha-1-antitrypsin, domain 1"/>
    <property type="match status" value="1"/>
</dbReference>
<evidence type="ECO:0000256" key="1">
    <source>
        <dbReference type="ARBA" id="ARBA00009500"/>
    </source>
</evidence>
<dbReference type="Gene3D" id="3.30.497.10">
    <property type="entry name" value="Antithrombin, subunit I, domain 2"/>
    <property type="match status" value="1"/>
</dbReference>
<dbReference type="InterPro" id="IPR023795">
    <property type="entry name" value="Serpin_CS"/>
</dbReference>
<dbReference type="InterPro" id="IPR036186">
    <property type="entry name" value="Serpin_sf"/>
</dbReference>
<dbReference type="PANTHER" id="PTHR11461">
    <property type="entry name" value="SERINE PROTEASE INHIBITOR, SERPIN"/>
    <property type="match status" value="1"/>
</dbReference>
<dbReference type="InterPro" id="IPR000215">
    <property type="entry name" value="Serpin_fam"/>
</dbReference>
<accession>A0A1J6IIC7</accession>
<dbReference type="PANTHER" id="PTHR11461:SF326">
    <property type="entry name" value="SERPIN-ZX-LIKE"/>
    <property type="match status" value="1"/>
</dbReference>
<comment type="caution">
    <text evidence="6">The sequence shown here is derived from an EMBL/GenBank/DDBJ whole genome shotgun (WGS) entry which is preliminary data.</text>
</comment>
<organism evidence="6 7">
    <name type="scientific">Nicotiana attenuata</name>
    <name type="common">Coyote tobacco</name>
    <dbReference type="NCBI Taxonomy" id="49451"/>
    <lineage>
        <taxon>Eukaryota</taxon>
        <taxon>Viridiplantae</taxon>
        <taxon>Streptophyta</taxon>
        <taxon>Embryophyta</taxon>
        <taxon>Tracheophyta</taxon>
        <taxon>Spermatophyta</taxon>
        <taxon>Magnoliopsida</taxon>
        <taxon>eudicotyledons</taxon>
        <taxon>Gunneridae</taxon>
        <taxon>Pentapetalae</taxon>
        <taxon>asterids</taxon>
        <taxon>lamiids</taxon>
        <taxon>Solanales</taxon>
        <taxon>Solanaceae</taxon>
        <taxon>Nicotianoideae</taxon>
        <taxon>Nicotianeae</taxon>
        <taxon>Nicotiana</taxon>
    </lineage>
</organism>
<dbReference type="InterPro" id="IPR042185">
    <property type="entry name" value="Serpin_sf_2"/>
</dbReference>
<evidence type="ECO:0000313" key="7">
    <source>
        <dbReference type="Proteomes" id="UP000187609"/>
    </source>
</evidence>
<reference evidence="6" key="1">
    <citation type="submission" date="2016-11" db="EMBL/GenBank/DDBJ databases">
        <title>The genome of Nicotiana attenuata.</title>
        <authorList>
            <person name="Xu S."/>
            <person name="Brockmoeller T."/>
            <person name="Gaquerel E."/>
            <person name="Navarro A."/>
            <person name="Kuhl H."/>
            <person name="Gase K."/>
            <person name="Ling Z."/>
            <person name="Zhou W."/>
            <person name="Kreitzer C."/>
            <person name="Stanke M."/>
            <person name="Tang H."/>
            <person name="Lyons E."/>
            <person name="Pandey P."/>
            <person name="Pandey S.P."/>
            <person name="Timmermann B."/>
            <person name="Baldwin I.T."/>
        </authorList>
    </citation>
    <scope>NUCLEOTIDE SEQUENCE [LARGE SCALE GENOMIC DNA]</scope>
    <source>
        <strain evidence="6">UT</strain>
    </source>
</reference>
<dbReference type="AlphaFoldDB" id="A0A1J6IIC7"/>
<protein>
    <submittedName>
        <fullName evidence="6">Serpin-zx</fullName>
    </submittedName>
</protein>
<feature type="domain" description="Serpin" evidence="5">
    <location>
        <begin position="15"/>
        <end position="387"/>
    </location>
</feature>
<dbReference type="Pfam" id="PF00079">
    <property type="entry name" value="Serpin"/>
    <property type="match status" value="1"/>
</dbReference>
<evidence type="ECO:0000256" key="4">
    <source>
        <dbReference type="RuleBase" id="RU000411"/>
    </source>
</evidence>
<dbReference type="InterPro" id="IPR042178">
    <property type="entry name" value="Serpin_sf_1"/>
</dbReference>
<keyword evidence="7" id="KW-1185">Reference proteome</keyword>
<sequence>MDLRESINNQTDVSFMLAKHILSKEVKGDTNLVLSPLSIQIVLGLIAAGCKGPTKDQLLCFLKSKSIDELNSLYSHLVNIVFVDGSPNGGPRLSVANGVWIDQTLPLKPSFKQVVDNVYKAALDSVDFQNKAAEVADQVNQWAKMETNGLIKEILPRDAVNNMTRLILANALYFKGEWNEKFTASETKDHEFHLLNGGSIRAPFMTTKKKQYIAAFDGFKVLRLPYKQGTDTRRFFMYFILPDAHDGLPSLLEKISLEPGFLNNHVPYGKVRARNFLIPKFKITFGFEASNILKGLGLTLPFCGGGLTEMVDSPMPQNLSVSQVFHKSFIEVNEEGTEAAAVTATVIMTMSLIIEKEMDFVADHPFLFLIRDESTGAVLFIGSVMNPLAG</sequence>
<dbReference type="GO" id="GO:0004867">
    <property type="term" value="F:serine-type endopeptidase inhibitor activity"/>
    <property type="evidence" value="ECO:0007669"/>
    <property type="project" value="UniProtKB-KW"/>
</dbReference>
<dbReference type="GO" id="GO:0005615">
    <property type="term" value="C:extracellular space"/>
    <property type="evidence" value="ECO:0007669"/>
    <property type="project" value="InterPro"/>
</dbReference>
<keyword evidence="3" id="KW-0722">Serine protease inhibitor</keyword>
<dbReference type="SUPFAM" id="SSF56574">
    <property type="entry name" value="Serpins"/>
    <property type="match status" value="1"/>
</dbReference>
<dbReference type="PROSITE" id="PS00284">
    <property type="entry name" value="SERPIN"/>
    <property type="match status" value="1"/>
</dbReference>
<dbReference type="SMART" id="SM00093">
    <property type="entry name" value="SERPIN"/>
    <property type="match status" value="1"/>
</dbReference>
<evidence type="ECO:0000256" key="3">
    <source>
        <dbReference type="ARBA" id="ARBA00022900"/>
    </source>
</evidence>
<dbReference type="FunFam" id="2.10.310.10:FF:000001">
    <property type="entry name" value="Serpin family A member 1"/>
    <property type="match status" value="1"/>
</dbReference>
<dbReference type="Proteomes" id="UP000187609">
    <property type="component" value="Unassembled WGS sequence"/>
</dbReference>
<dbReference type="InterPro" id="IPR023796">
    <property type="entry name" value="Serpin_dom"/>
</dbReference>
<dbReference type="EMBL" id="MJEQ01037186">
    <property type="protein sequence ID" value="OIT04100.1"/>
    <property type="molecule type" value="Genomic_DNA"/>
</dbReference>